<evidence type="ECO:0000256" key="1">
    <source>
        <dbReference type="ARBA" id="ARBA00023015"/>
    </source>
</evidence>
<dbReference type="InterPro" id="IPR041664">
    <property type="entry name" value="AAA_16"/>
</dbReference>
<dbReference type="InterPro" id="IPR011990">
    <property type="entry name" value="TPR-like_helical_dom_sf"/>
</dbReference>
<dbReference type="EMBL" id="BONC01000010">
    <property type="protein sequence ID" value="GIF55911.1"/>
    <property type="molecule type" value="Genomic_DNA"/>
</dbReference>
<dbReference type="CDD" id="cd06170">
    <property type="entry name" value="LuxR_C_like"/>
    <property type="match status" value="1"/>
</dbReference>
<keyword evidence="1" id="KW-0805">Transcription regulation</keyword>
<dbReference type="SMART" id="SM00421">
    <property type="entry name" value="HTH_LUXR"/>
    <property type="match status" value="1"/>
</dbReference>
<dbReference type="PRINTS" id="PR00038">
    <property type="entry name" value="HTHLUXR"/>
</dbReference>
<gene>
    <name evidence="5" type="primary">malT</name>
    <name evidence="5" type="ORF">Air01nite_20060</name>
</gene>
<dbReference type="InterPro" id="IPR059106">
    <property type="entry name" value="WHD_MalT"/>
</dbReference>
<dbReference type="Pfam" id="PF17874">
    <property type="entry name" value="TPR_MalT"/>
    <property type="match status" value="1"/>
</dbReference>
<organism evidence="5 6">
    <name type="scientific">Asanoa iriomotensis</name>
    <dbReference type="NCBI Taxonomy" id="234613"/>
    <lineage>
        <taxon>Bacteria</taxon>
        <taxon>Bacillati</taxon>
        <taxon>Actinomycetota</taxon>
        <taxon>Actinomycetes</taxon>
        <taxon>Micromonosporales</taxon>
        <taxon>Micromonosporaceae</taxon>
        <taxon>Asanoa</taxon>
    </lineage>
</organism>
<keyword evidence="6" id="KW-1185">Reference proteome</keyword>
<accession>A0ABQ4BZI4</accession>
<dbReference type="InterPro" id="IPR003593">
    <property type="entry name" value="AAA+_ATPase"/>
</dbReference>
<dbReference type="Pfam" id="PF25873">
    <property type="entry name" value="WHD_MalT"/>
    <property type="match status" value="1"/>
</dbReference>
<reference evidence="5 6" key="1">
    <citation type="submission" date="2021-01" db="EMBL/GenBank/DDBJ databases">
        <title>Whole genome shotgun sequence of Asanoa iriomotensis NBRC 100142.</title>
        <authorList>
            <person name="Komaki H."/>
            <person name="Tamura T."/>
        </authorList>
    </citation>
    <scope>NUCLEOTIDE SEQUENCE [LARGE SCALE GENOMIC DNA]</scope>
    <source>
        <strain evidence="5 6">NBRC 100142</strain>
    </source>
</reference>
<dbReference type="InterPro" id="IPR027417">
    <property type="entry name" value="P-loop_NTPase"/>
</dbReference>
<evidence type="ECO:0000313" key="6">
    <source>
        <dbReference type="Proteomes" id="UP000624325"/>
    </source>
</evidence>
<dbReference type="Pfam" id="PF00196">
    <property type="entry name" value="GerE"/>
    <property type="match status" value="1"/>
</dbReference>
<keyword evidence="2" id="KW-0238">DNA-binding</keyword>
<proteinExistence type="predicted"/>
<evidence type="ECO:0000256" key="2">
    <source>
        <dbReference type="ARBA" id="ARBA00023125"/>
    </source>
</evidence>
<dbReference type="Gene3D" id="3.40.50.300">
    <property type="entry name" value="P-loop containing nucleotide triphosphate hydrolases"/>
    <property type="match status" value="1"/>
</dbReference>
<feature type="domain" description="HTH luxR-type" evidence="4">
    <location>
        <begin position="789"/>
        <end position="854"/>
    </location>
</feature>
<evidence type="ECO:0000256" key="3">
    <source>
        <dbReference type="ARBA" id="ARBA00023163"/>
    </source>
</evidence>
<dbReference type="Pfam" id="PF13191">
    <property type="entry name" value="AAA_16"/>
    <property type="match status" value="1"/>
</dbReference>
<dbReference type="SUPFAM" id="SSF46894">
    <property type="entry name" value="C-terminal effector domain of the bipartite response regulators"/>
    <property type="match status" value="1"/>
</dbReference>
<dbReference type="SUPFAM" id="SSF52540">
    <property type="entry name" value="P-loop containing nucleoside triphosphate hydrolases"/>
    <property type="match status" value="1"/>
</dbReference>
<dbReference type="RefSeq" id="WP_203701702.1">
    <property type="nucleotide sequence ID" value="NZ_BAAALU010000001.1"/>
</dbReference>
<dbReference type="PANTHER" id="PTHR44688:SF16">
    <property type="entry name" value="DNA-BINDING TRANSCRIPTIONAL ACTIVATOR DEVR_DOSR"/>
    <property type="match status" value="1"/>
</dbReference>
<name>A0ABQ4BZI4_9ACTN</name>
<dbReference type="PANTHER" id="PTHR44688">
    <property type="entry name" value="DNA-BINDING TRANSCRIPTIONAL ACTIVATOR DEVR_DOSR"/>
    <property type="match status" value="1"/>
</dbReference>
<dbReference type="InterPro" id="IPR036388">
    <property type="entry name" value="WH-like_DNA-bd_sf"/>
</dbReference>
<protein>
    <submittedName>
        <fullName evidence="5">LuxR family transcriptional regulator</fullName>
    </submittedName>
</protein>
<keyword evidence="3" id="KW-0804">Transcription</keyword>
<dbReference type="Gene3D" id="1.25.40.10">
    <property type="entry name" value="Tetratricopeptide repeat domain"/>
    <property type="match status" value="1"/>
</dbReference>
<dbReference type="SMART" id="SM00382">
    <property type="entry name" value="AAA"/>
    <property type="match status" value="1"/>
</dbReference>
<dbReference type="InterPro" id="IPR041617">
    <property type="entry name" value="TPR_MalT"/>
</dbReference>
<dbReference type="PROSITE" id="PS50043">
    <property type="entry name" value="HTH_LUXR_2"/>
    <property type="match status" value="1"/>
</dbReference>
<sequence length="859" mass="92016">MPRDVERRELVAVLDRAVRKRVTIISAPAGSGKTSLLRAWVAGPGRAHTVAFLSVEPGQHDAQLFWLALLGAVRTATGGPPPPAPAPQLDGPTLVDRVRSELASPGGPDVLIIDDLHELTSHDATEQLTGLLTELPPGVHAIVATRHDGALRLHRLRLAGELSEIRADRLRFSQDETRQLLAAAGIRLPDPLVTDLYHKTEGWVAGLRLAVLSLAGHPDPERFVADFSGSDRTVVEYLMAELLDRQPPEVRRLLLRTSLLDRVNGELADLLTGGTGAERILLELEDDNAFVVSLDPDRTWFRYHHLFGGLLRLELRRTSPRDIPDLHRTSARWLADHDRTAEAIGHLQAAGDWTDATRLLTEQALSLTLDGRAGTVGALLRAFPTGIADDFPGLSVVHAIADLDQARLDQAGAHLDVARAFAATADQGYGLHVAVASLDLLLARLRGDLDAVLKQAGGVPPPAGRSNIDVALGNDLRALALLNQGVAEAWSGRLADSERHLRQGAALARDIGRTYLEVACLAHLGFATTAHSLDQARRDCEDAIAYAAQHGWEVEPVIAPAQATLAGILVCVGDLDRGGHWLDVALRATQGGGEPGIRVLVHLVAAGLVAARGRHRDALEELLTAAAVRARMAGSHAFEARITGWTIATRARLGQVQQARATLATVDARLASTAELRNAAAVTSLAEHDPAGARREVAAVLDGHATRDTLVETHLLDALACRDLDDERAARASLERALRLAEPDGLVLPFAVTGAWELLTTLPAHETSHAALVASILDSVHGGGPRPAADRPTEDLSPSELRVLRYLPTNLTRPEIAAELSVSLNTVNTHIRRIYAKLGATDRSAAVRRGRDLRLLASG</sequence>
<dbReference type="InterPro" id="IPR000792">
    <property type="entry name" value="Tscrpt_reg_LuxR_C"/>
</dbReference>
<dbReference type="Gene3D" id="1.10.10.10">
    <property type="entry name" value="Winged helix-like DNA-binding domain superfamily/Winged helix DNA-binding domain"/>
    <property type="match status" value="1"/>
</dbReference>
<evidence type="ECO:0000313" key="5">
    <source>
        <dbReference type="EMBL" id="GIF55911.1"/>
    </source>
</evidence>
<dbReference type="InterPro" id="IPR016032">
    <property type="entry name" value="Sig_transdc_resp-reg_C-effctor"/>
</dbReference>
<dbReference type="Proteomes" id="UP000624325">
    <property type="component" value="Unassembled WGS sequence"/>
</dbReference>
<comment type="caution">
    <text evidence="5">The sequence shown here is derived from an EMBL/GenBank/DDBJ whole genome shotgun (WGS) entry which is preliminary data.</text>
</comment>
<evidence type="ECO:0000259" key="4">
    <source>
        <dbReference type="PROSITE" id="PS50043"/>
    </source>
</evidence>